<sequence length="74" mass="7980">MRMTSELMFWRAMTGYAVARAKAQRARARQGHTELGASALEWAIISGILVVAALAIGVVVKKVISKHTADIDQG</sequence>
<keyword evidence="1" id="KW-0812">Transmembrane</keyword>
<dbReference type="Proteomes" id="UP001501705">
    <property type="component" value="Unassembled WGS sequence"/>
</dbReference>
<evidence type="ECO:0000256" key="1">
    <source>
        <dbReference type="SAM" id="Phobius"/>
    </source>
</evidence>
<feature type="transmembrane region" description="Helical" evidence="1">
    <location>
        <begin position="39"/>
        <end position="60"/>
    </location>
</feature>
<evidence type="ECO:0000313" key="3">
    <source>
        <dbReference type="Proteomes" id="UP001501705"/>
    </source>
</evidence>
<evidence type="ECO:0008006" key="4">
    <source>
        <dbReference type="Google" id="ProtNLM"/>
    </source>
</evidence>
<keyword evidence="1" id="KW-0472">Membrane</keyword>
<accession>A0ABN2DES3</accession>
<comment type="caution">
    <text evidence="2">The sequence shown here is derived from an EMBL/GenBank/DDBJ whole genome shotgun (WGS) entry which is preliminary data.</text>
</comment>
<keyword evidence="3" id="KW-1185">Reference proteome</keyword>
<organism evidence="2 3">
    <name type="scientific">Kribbella hippodromi</name>
    <dbReference type="NCBI Taxonomy" id="434347"/>
    <lineage>
        <taxon>Bacteria</taxon>
        <taxon>Bacillati</taxon>
        <taxon>Actinomycetota</taxon>
        <taxon>Actinomycetes</taxon>
        <taxon>Propionibacteriales</taxon>
        <taxon>Kribbellaceae</taxon>
        <taxon>Kribbella</taxon>
    </lineage>
</organism>
<name>A0ABN2DES3_9ACTN</name>
<protein>
    <recommendedName>
        <fullName evidence="4">DUF4244 domain-containing protein</fullName>
    </recommendedName>
</protein>
<proteinExistence type="predicted"/>
<gene>
    <name evidence="2" type="ORF">GCM10009804_33810</name>
</gene>
<keyword evidence="1" id="KW-1133">Transmembrane helix</keyword>
<evidence type="ECO:0000313" key="2">
    <source>
        <dbReference type="EMBL" id="GAA1574292.1"/>
    </source>
</evidence>
<reference evidence="2 3" key="1">
    <citation type="journal article" date="2019" name="Int. J. Syst. Evol. Microbiol.">
        <title>The Global Catalogue of Microorganisms (GCM) 10K type strain sequencing project: providing services to taxonomists for standard genome sequencing and annotation.</title>
        <authorList>
            <consortium name="The Broad Institute Genomics Platform"/>
            <consortium name="The Broad Institute Genome Sequencing Center for Infectious Disease"/>
            <person name="Wu L."/>
            <person name="Ma J."/>
        </authorList>
    </citation>
    <scope>NUCLEOTIDE SEQUENCE [LARGE SCALE GENOMIC DNA]</scope>
    <source>
        <strain evidence="2 3">JCM 15572</strain>
    </source>
</reference>
<dbReference type="EMBL" id="BAAAPH010000010">
    <property type="protein sequence ID" value="GAA1574292.1"/>
    <property type="molecule type" value="Genomic_DNA"/>
</dbReference>